<dbReference type="GeneID" id="85013526"/>
<dbReference type="AlphaFoldDB" id="A0A3S4X3V3"/>
<organism evidence="1 2">
    <name type="scientific">Segatella oris</name>
    <dbReference type="NCBI Taxonomy" id="28135"/>
    <lineage>
        <taxon>Bacteria</taxon>
        <taxon>Pseudomonadati</taxon>
        <taxon>Bacteroidota</taxon>
        <taxon>Bacteroidia</taxon>
        <taxon>Bacteroidales</taxon>
        <taxon>Prevotellaceae</taxon>
        <taxon>Segatella</taxon>
    </lineage>
</organism>
<accession>A0A3S4X3V3</accession>
<dbReference type="KEGG" id="poc:NCTC13071_02671"/>
<evidence type="ECO:0000313" key="2">
    <source>
        <dbReference type="Proteomes" id="UP000274578"/>
    </source>
</evidence>
<dbReference type="RefSeq" id="WP_169333948.1">
    <property type="nucleotide sequence ID" value="NZ_LR134384.1"/>
</dbReference>
<evidence type="ECO:0000313" key="1">
    <source>
        <dbReference type="EMBL" id="VEH16632.1"/>
    </source>
</evidence>
<sequence length="56" mass="6697">MANKRDNLLYRLRKKGVQANTRERTIFFGVGGDPFKIIQIRRLYSEFHFNVQLVIQ</sequence>
<dbReference type="Proteomes" id="UP000274578">
    <property type="component" value="Chromosome 1"/>
</dbReference>
<reference evidence="1 2" key="1">
    <citation type="submission" date="2018-12" db="EMBL/GenBank/DDBJ databases">
        <authorList>
            <consortium name="Pathogen Informatics"/>
        </authorList>
    </citation>
    <scope>NUCLEOTIDE SEQUENCE [LARGE SCALE GENOMIC DNA]</scope>
    <source>
        <strain evidence="1 2">NCTC13071</strain>
    </source>
</reference>
<name>A0A3S4X3V3_9BACT</name>
<gene>
    <name evidence="1" type="ORF">NCTC13071_02671</name>
</gene>
<proteinExistence type="predicted"/>
<dbReference type="EMBL" id="LR134384">
    <property type="protein sequence ID" value="VEH16632.1"/>
    <property type="molecule type" value="Genomic_DNA"/>
</dbReference>
<protein>
    <submittedName>
        <fullName evidence="1">Uncharacterized protein</fullName>
    </submittedName>
</protein>